<dbReference type="InterPro" id="IPR002523">
    <property type="entry name" value="MgTranspt_CorA/ZnTranspt_ZntB"/>
</dbReference>
<evidence type="ECO:0000256" key="3">
    <source>
        <dbReference type="ARBA" id="ARBA00022989"/>
    </source>
</evidence>
<dbReference type="Proteomes" id="UP001285441">
    <property type="component" value="Unassembled WGS sequence"/>
</dbReference>
<evidence type="ECO:0000256" key="2">
    <source>
        <dbReference type="ARBA" id="ARBA00022692"/>
    </source>
</evidence>
<reference evidence="6" key="1">
    <citation type="journal article" date="2023" name="Mol. Phylogenet. Evol.">
        <title>Genome-scale phylogeny and comparative genomics of the fungal order Sordariales.</title>
        <authorList>
            <person name="Hensen N."/>
            <person name="Bonometti L."/>
            <person name="Westerberg I."/>
            <person name="Brannstrom I.O."/>
            <person name="Guillou S."/>
            <person name="Cros-Aarteil S."/>
            <person name="Calhoun S."/>
            <person name="Haridas S."/>
            <person name="Kuo A."/>
            <person name="Mondo S."/>
            <person name="Pangilinan J."/>
            <person name="Riley R."/>
            <person name="LaButti K."/>
            <person name="Andreopoulos B."/>
            <person name="Lipzen A."/>
            <person name="Chen C."/>
            <person name="Yan M."/>
            <person name="Daum C."/>
            <person name="Ng V."/>
            <person name="Clum A."/>
            <person name="Steindorff A."/>
            <person name="Ohm R.A."/>
            <person name="Martin F."/>
            <person name="Silar P."/>
            <person name="Natvig D.O."/>
            <person name="Lalanne C."/>
            <person name="Gautier V."/>
            <person name="Ament-Velasquez S.L."/>
            <person name="Kruys A."/>
            <person name="Hutchinson M.I."/>
            <person name="Powell A.J."/>
            <person name="Barry K."/>
            <person name="Miller A.N."/>
            <person name="Grigoriev I.V."/>
            <person name="Debuchy R."/>
            <person name="Gladieux P."/>
            <person name="Hiltunen Thoren M."/>
            <person name="Johannesson H."/>
        </authorList>
    </citation>
    <scope>NUCLEOTIDE SEQUENCE</scope>
    <source>
        <strain evidence="6">CBS 232.78</strain>
    </source>
</reference>
<proteinExistence type="predicted"/>
<dbReference type="GO" id="GO:0015095">
    <property type="term" value="F:magnesium ion transmembrane transporter activity"/>
    <property type="evidence" value="ECO:0007669"/>
    <property type="project" value="TreeGrafter"/>
</dbReference>
<evidence type="ECO:0000256" key="4">
    <source>
        <dbReference type="ARBA" id="ARBA00023136"/>
    </source>
</evidence>
<dbReference type="InterPro" id="IPR045863">
    <property type="entry name" value="CorA_TM1_TM2"/>
</dbReference>
<protein>
    <submittedName>
        <fullName evidence="6">Uncharacterized protein</fullName>
    </submittedName>
</protein>
<evidence type="ECO:0000313" key="6">
    <source>
        <dbReference type="EMBL" id="KAK3381700.1"/>
    </source>
</evidence>
<evidence type="ECO:0000256" key="5">
    <source>
        <dbReference type="SAM" id="Phobius"/>
    </source>
</evidence>
<name>A0AAE0TW90_9PEZI</name>
<keyword evidence="2 5" id="KW-0812">Transmembrane</keyword>
<feature type="transmembrane region" description="Helical" evidence="5">
    <location>
        <begin position="424"/>
        <end position="445"/>
    </location>
</feature>
<feature type="transmembrane region" description="Helical" evidence="5">
    <location>
        <begin position="457"/>
        <end position="478"/>
    </location>
</feature>
<evidence type="ECO:0000313" key="7">
    <source>
        <dbReference type="Proteomes" id="UP001285441"/>
    </source>
</evidence>
<dbReference type="Gene3D" id="1.20.58.340">
    <property type="entry name" value="Magnesium transport protein CorA, transmembrane region"/>
    <property type="match status" value="1"/>
</dbReference>
<dbReference type="GO" id="GO:0050897">
    <property type="term" value="F:cobalt ion binding"/>
    <property type="evidence" value="ECO:0007669"/>
    <property type="project" value="TreeGrafter"/>
</dbReference>
<dbReference type="GO" id="GO:0000287">
    <property type="term" value="F:magnesium ion binding"/>
    <property type="evidence" value="ECO:0007669"/>
    <property type="project" value="TreeGrafter"/>
</dbReference>
<dbReference type="Pfam" id="PF01544">
    <property type="entry name" value="CorA"/>
    <property type="match status" value="1"/>
</dbReference>
<gene>
    <name evidence="6" type="ORF">B0H63DRAFT_511458</name>
</gene>
<reference evidence="6" key="2">
    <citation type="submission" date="2023-06" db="EMBL/GenBank/DDBJ databases">
        <authorList>
            <consortium name="Lawrence Berkeley National Laboratory"/>
            <person name="Haridas S."/>
            <person name="Hensen N."/>
            <person name="Bonometti L."/>
            <person name="Westerberg I."/>
            <person name="Brannstrom I.O."/>
            <person name="Guillou S."/>
            <person name="Cros-Aarteil S."/>
            <person name="Calhoun S."/>
            <person name="Kuo A."/>
            <person name="Mondo S."/>
            <person name="Pangilinan J."/>
            <person name="Riley R."/>
            <person name="LaButti K."/>
            <person name="Andreopoulos B."/>
            <person name="Lipzen A."/>
            <person name="Chen C."/>
            <person name="Yanf M."/>
            <person name="Daum C."/>
            <person name="Ng V."/>
            <person name="Clum A."/>
            <person name="Steindorff A."/>
            <person name="Ohm R."/>
            <person name="Martin F."/>
            <person name="Silar P."/>
            <person name="Natvig D."/>
            <person name="Lalanne C."/>
            <person name="Gautier V."/>
            <person name="Ament-velasquez S.L."/>
            <person name="Kruys A."/>
            <person name="Hutchinson M.I."/>
            <person name="Powell A.J."/>
            <person name="Barry K."/>
            <person name="Miller A.N."/>
            <person name="Grigoriev I.V."/>
            <person name="Debuchy R."/>
            <person name="Gladieux P."/>
            <person name="Thoren M.H."/>
            <person name="Johannesson H."/>
        </authorList>
    </citation>
    <scope>NUCLEOTIDE SEQUENCE</scope>
    <source>
        <strain evidence="6">CBS 232.78</strain>
    </source>
</reference>
<keyword evidence="4 5" id="KW-0472">Membrane</keyword>
<sequence>MSTVSTSEDSAGASSDFSIRSIGRQNEKQAFAYVVDWQARDGEKSTWRSEPRIFHDSQALDSFLAKPCEVHTFFRIVLGCSHTNNARKLPHVGIGQDSFLSIEGRLNPSFRTHVVHSSFLKASNLGCYVWNVQFSGVDDRAKYTGCSIDYLAECPVKNTVGGGTACAASQHSFSLTSSGGDSSGAVKKKSRACPRRISIAIRHGRLPLDVAGEDWVYEPKDPRLVLMIAENSPHDETQFDKIQLHLMLPVIGYRLSIGEGPIAYQITQQCLKSIFSSLGEQWFQVTELAVAHTRNLEDGVYSRPDDSSPSGELWRASKNWLTLERLSRAHSESIKQFKHQINKALASIIENPSTESPVAGPSRVTQSDSDLQPIEFESVLEVLQRCNIKAQDDLITPTNSLLDMLYKSVAIRDARLSLELNASLWRLSWITFIFLPLTFLSGFFGMNVDLFSDNPSIKWYFIAAAVVAVLSFLVWVGFKLAEKKRVHGLMLVLAIVAEMEKFLVLEAPTVSSPTASIL</sequence>
<dbReference type="PANTHER" id="PTHR46494:SF1">
    <property type="entry name" value="CORA FAMILY METAL ION TRANSPORTER (EUROFUNG)"/>
    <property type="match status" value="1"/>
</dbReference>
<evidence type="ECO:0000256" key="1">
    <source>
        <dbReference type="ARBA" id="ARBA00004651"/>
    </source>
</evidence>
<dbReference type="GO" id="GO:0015087">
    <property type="term" value="F:cobalt ion transmembrane transporter activity"/>
    <property type="evidence" value="ECO:0007669"/>
    <property type="project" value="TreeGrafter"/>
</dbReference>
<organism evidence="6 7">
    <name type="scientific">Podospora didyma</name>
    <dbReference type="NCBI Taxonomy" id="330526"/>
    <lineage>
        <taxon>Eukaryota</taxon>
        <taxon>Fungi</taxon>
        <taxon>Dikarya</taxon>
        <taxon>Ascomycota</taxon>
        <taxon>Pezizomycotina</taxon>
        <taxon>Sordariomycetes</taxon>
        <taxon>Sordariomycetidae</taxon>
        <taxon>Sordariales</taxon>
        <taxon>Podosporaceae</taxon>
        <taxon>Podospora</taxon>
    </lineage>
</organism>
<keyword evidence="7" id="KW-1185">Reference proteome</keyword>
<dbReference type="AlphaFoldDB" id="A0AAE0TW90"/>
<dbReference type="GO" id="GO:0005886">
    <property type="term" value="C:plasma membrane"/>
    <property type="evidence" value="ECO:0007669"/>
    <property type="project" value="UniProtKB-SubCell"/>
</dbReference>
<comment type="subcellular location">
    <subcellularLocation>
        <location evidence="1">Cell membrane</location>
        <topology evidence="1">Multi-pass membrane protein</topology>
    </subcellularLocation>
</comment>
<dbReference type="SUPFAM" id="SSF144083">
    <property type="entry name" value="Magnesium transport protein CorA, transmembrane region"/>
    <property type="match status" value="1"/>
</dbReference>
<accession>A0AAE0TW90</accession>
<comment type="caution">
    <text evidence="6">The sequence shown here is derived from an EMBL/GenBank/DDBJ whole genome shotgun (WGS) entry which is preliminary data.</text>
</comment>
<keyword evidence="3 5" id="KW-1133">Transmembrane helix</keyword>
<dbReference type="PANTHER" id="PTHR46494">
    <property type="entry name" value="CORA FAMILY METAL ION TRANSPORTER (EUROFUNG)"/>
    <property type="match status" value="1"/>
</dbReference>
<dbReference type="EMBL" id="JAULSW010000005">
    <property type="protein sequence ID" value="KAK3381700.1"/>
    <property type="molecule type" value="Genomic_DNA"/>
</dbReference>